<dbReference type="PANTHER" id="PTHR33110:SF103">
    <property type="entry name" value="F-BOX DOMAIN-CONTAINING PROTEIN"/>
    <property type="match status" value="1"/>
</dbReference>
<dbReference type="InterPro" id="IPR001810">
    <property type="entry name" value="F-box_dom"/>
</dbReference>
<dbReference type="Proteomes" id="UP000807115">
    <property type="component" value="Chromosome 10"/>
</dbReference>
<dbReference type="Gene3D" id="1.20.1280.50">
    <property type="match status" value="1"/>
</dbReference>
<dbReference type="PANTHER" id="PTHR33110">
    <property type="entry name" value="F-BOX/KELCH-REPEAT PROTEIN-RELATED"/>
    <property type="match status" value="1"/>
</dbReference>
<evidence type="ECO:0000313" key="2">
    <source>
        <dbReference type="EMBL" id="KAG0512552.1"/>
    </source>
</evidence>
<evidence type="ECO:0000313" key="3">
    <source>
        <dbReference type="Proteomes" id="UP000807115"/>
    </source>
</evidence>
<dbReference type="InterPro" id="IPR005174">
    <property type="entry name" value="KIB1-4_b-propeller"/>
</dbReference>
<dbReference type="InterPro" id="IPR036047">
    <property type="entry name" value="F-box-like_dom_sf"/>
</dbReference>
<gene>
    <name evidence="2" type="ORF">BDA96_10G024000</name>
</gene>
<reference evidence="2" key="2">
    <citation type="submission" date="2020-10" db="EMBL/GenBank/DDBJ databases">
        <authorList>
            <person name="Cooper E.A."/>
            <person name="Brenton Z.W."/>
            <person name="Flinn B.S."/>
            <person name="Jenkins J."/>
            <person name="Shu S."/>
            <person name="Flowers D."/>
            <person name="Luo F."/>
            <person name="Wang Y."/>
            <person name="Xia P."/>
            <person name="Barry K."/>
            <person name="Daum C."/>
            <person name="Lipzen A."/>
            <person name="Yoshinaga Y."/>
            <person name="Schmutz J."/>
            <person name="Saski C."/>
            <person name="Vermerris W."/>
            <person name="Kresovich S."/>
        </authorList>
    </citation>
    <scope>NUCLEOTIDE SEQUENCE</scope>
</reference>
<dbReference type="Pfam" id="PF03478">
    <property type="entry name" value="Beta-prop_KIB1-4"/>
    <property type="match status" value="1"/>
</dbReference>
<accession>A0A921PYJ2</accession>
<protein>
    <recommendedName>
        <fullName evidence="1">F-box domain-containing protein</fullName>
    </recommendedName>
</protein>
<dbReference type="Pfam" id="PF00646">
    <property type="entry name" value="F-box"/>
    <property type="match status" value="1"/>
</dbReference>
<organism evidence="2 3">
    <name type="scientific">Sorghum bicolor</name>
    <name type="common">Sorghum</name>
    <name type="synonym">Sorghum vulgare</name>
    <dbReference type="NCBI Taxonomy" id="4558"/>
    <lineage>
        <taxon>Eukaryota</taxon>
        <taxon>Viridiplantae</taxon>
        <taxon>Streptophyta</taxon>
        <taxon>Embryophyta</taxon>
        <taxon>Tracheophyta</taxon>
        <taxon>Spermatophyta</taxon>
        <taxon>Magnoliopsida</taxon>
        <taxon>Liliopsida</taxon>
        <taxon>Poales</taxon>
        <taxon>Poaceae</taxon>
        <taxon>PACMAD clade</taxon>
        <taxon>Panicoideae</taxon>
        <taxon>Andropogonodae</taxon>
        <taxon>Andropogoneae</taxon>
        <taxon>Sorghinae</taxon>
        <taxon>Sorghum</taxon>
    </lineage>
</organism>
<dbReference type="AlphaFoldDB" id="A0A921PYJ2"/>
<name>A0A921PYJ2_SORBI</name>
<dbReference type="OrthoDB" id="680623at2759"/>
<sequence length="383" mass="43107">MARTPDPWSNIPLELAGLVLKRLPAHVDRVRFAAVCPQWRSAARQVRLPPPLPLLALKDGDILYSMPRGEPLHFAGYKNGHLSGCRNGFYTACGNWLVYRRLDDLLLLDPFSGATMTLPPPSSFVDTDVRSEKLFMDVRYSQVIKLMVCSPNLIAALFQGKESNRIAVCRPGGSMWSVARDLSLWITDMAFYQGKLYVVDYHEDLLALDISVDGNTGDPWVSRIGRVIDVGHFDDQRTLLRMLYLVESCGSLLLVCRRIFHMHAHDDGQIHTFAGQCEPYLSIFEADFARSRWSKVTTLADNQALFLGPCSRAICMPQSDSQGNRVWFLDDYKDFHLWSEWRSRSLSSGTCSVANPKPFSPLPMISWKGYLGNAGAAWIFPAN</sequence>
<dbReference type="EMBL" id="CM027689">
    <property type="protein sequence ID" value="KAG0512552.1"/>
    <property type="molecule type" value="Genomic_DNA"/>
</dbReference>
<proteinExistence type="predicted"/>
<evidence type="ECO:0000259" key="1">
    <source>
        <dbReference type="SMART" id="SM00256"/>
    </source>
</evidence>
<comment type="caution">
    <text evidence="2">The sequence shown here is derived from an EMBL/GenBank/DDBJ whole genome shotgun (WGS) entry which is preliminary data.</text>
</comment>
<dbReference type="SUPFAM" id="SSF81383">
    <property type="entry name" value="F-box domain"/>
    <property type="match status" value="1"/>
</dbReference>
<reference evidence="2" key="1">
    <citation type="journal article" date="2019" name="BMC Genomics">
        <title>A new reference genome for Sorghum bicolor reveals high levels of sequence similarity between sweet and grain genotypes: implications for the genetics of sugar metabolism.</title>
        <authorList>
            <person name="Cooper E.A."/>
            <person name="Brenton Z.W."/>
            <person name="Flinn B.S."/>
            <person name="Jenkins J."/>
            <person name="Shu S."/>
            <person name="Flowers D."/>
            <person name="Luo F."/>
            <person name="Wang Y."/>
            <person name="Xia P."/>
            <person name="Barry K."/>
            <person name="Daum C."/>
            <person name="Lipzen A."/>
            <person name="Yoshinaga Y."/>
            <person name="Schmutz J."/>
            <person name="Saski C."/>
            <person name="Vermerris W."/>
            <person name="Kresovich S."/>
        </authorList>
    </citation>
    <scope>NUCLEOTIDE SEQUENCE</scope>
</reference>
<dbReference type="SMART" id="SM00256">
    <property type="entry name" value="FBOX"/>
    <property type="match status" value="1"/>
</dbReference>
<feature type="domain" description="F-box" evidence="1">
    <location>
        <begin position="11"/>
        <end position="52"/>
    </location>
</feature>